<dbReference type="PROSITE" id="PS50011">
    <property type="entry name" value="PROTEIN_KINASE_DOM"/>
    <property type="match status" value="1"/>
</dbReference>
<dbReference type="GO" id="GO:0007168">
    <property type="term" value="P:receptor guanylyl cyclase signaling pathway"/>
    <property type="evidence" value="ECO:0007669"/>
    <property type="project" value="TreeGrafter"/>
</dbReference>
<dbReference type="EMBL" id="MU827044">
    <property type="protein sequence ID" value="KAJ7369361.1"/>
    <property type="molecule type" value="Genomic_DNA"/>
</dbReference>
<dbReference type="GO" id="GO:0004672">
    <property type="term" value="F:protein kinase activity"/>
    <property type="evidence" value="ECO:0007669"/>
    <property type="project" value="InterPro"/>
</dbReference>
<gene>
    <name evidence="6" type="primary">gcy-11_4</name>
    <name evidence="6" type="ORF">OS493_039633</name>
</gene>
<dbReference type="InterPro" id="IPR011009">
    <property type="entry name" value="Kinase-like_dom_sf"/>
</dbReference>
<reference evidence="6" key="1">
    <citation type="submission" date="2023-01" db="EMBL/GenBank/DDBJ databases">
        <title>Genome assembly of the deep-sea coral Lophelia pertusa.</title>
        <authorList>
            <person name="Herrera S."/>
            <person name="Cordes E."/>
        </authorList>
    </citation>
    <scope>NUCLEOTIDE SEQUENCE</scope>
    <source>
        <strain evidence="6">USNM1676648</strain>
        <tissue evidence="6">Polyp</tissue>
    </source>
</reference>
<dbReference type="InterPro" id="IPR000719">
    <property type="entry name" value="Prot_kinase_dom"/>
</dbReference>
<dbReference type="PANTHER" id="PTHR11920:SF494">
    <property type="entry name" value="ATRIAL NATRIURETIC PEPTIDE RECEPTOR 2"/>
    <property type="match status" value="1"/>
</dbReference>
<evidence type="ECO:0000256" key="1">
    <source>
        <dbReference type="ARBA" id="ARBA00012202"/>
    </source>
</evidence>
<keyword evidence="2" id="KW-0547">Nucleotide-binding</keyword>
<evidence type="ECO:0000256" key="4">
    <source>
        <dbReference type="ARBA" id="ARBA00023293"/>
    </source>
</evidence>
<evidence type="ECO:0000256" key="3">
    <source>
        <dbReference type="ARBA" id="ARBA00023239"/>
    </source>
</evidence>
<dbReference type="AlphaFoldDB" id="A0A9W9YTV1"/>
<name>A0A9W9YTV1_9CNID</name>
<feature type="non-terminal residue" evidence="6">
    <location>
        <position position="244"/>
    </location>
</feature>
<dbReference type="GO" id="GO:0005524">
    <property type="term" value="F:ATP binding"/>
    <property type="evidence" value="ECO:0007669"/>
    <property type="project" value="InterPro"/>
</dbReference>
<evidence type="ECO:0000256" key="2">
    <source>
        <dbReference type="ARBA" id="ARBA00022741"/>
    </source>
</evidence>
<organism evidence="6 7">
    <name type="scientific">Desmophyllum pertusum</name>
    <dbReference type="NCBI Taxonomy" id="174260"/>
    <lineage>
        <taxon>Eukaryota</taxon>
        <taxon>Metazoa</taxon>
        <taxon>Cnidaria</taxon>
        <taxon>Anthozoa</taxon>
        <taxon>Hexacorallia</taxon>
        <taxon>Scleractinia</taxon>
        <taxon>Caryophylliina</taxon>
        <taxon>Caryophylliidae</taxon>
        <taxon>Desmophyllum</taxon>
    </lineage>
</organism>
<comment type="caution">
    <text evidence="6">The sequence shown here is derived from an EMBL/GenBank/DDBJ whole genome shotgun (WGS) entry which is preliminary data.</text>
</comment>
<dbReference type="Proteomes" id="UP001163046">
    <property type="component" value="Unassembled WGS sequence"/>
</dbReference>
<keyword evidence="4" id="KW-0141">cGMP biosynthesis</keyword>
<dbReference type="PANTHER" id="PTHR11920">
    <property type="entry name" value="GUANYLYL CYCLASE"/>
    <property type="match status" value="1"/>
</dbReference>
<dbReference type="GO" id="GO:0005886">
    <property type="term" value="C:plasma membrane"/>
    <property type="evidence" value="ECO:0007669"/>
    <property type="project" value="TreeGrafter"/>
</dbReference>
<keyword evidence="3 6" id="KW-0456">Lyase</keyword>
<dbReference type="GO" id="GO:0001653">
    <property type="term" value="F:peptide receptor activity"/>
    <property type="evidence" value="ECO:0007669"/>
    <property type="project" value="TreeGrafter"/>
</dbReference>
<dbReference type="Pfam" id="PF00069">
    <property type="entry name" value="Pkinase"/>
    <property type="match status" value="1"/>
</dbReference>
<dbReference type="OrthoDB" id="1890790at2759"/>
<keyword evidence="7" id="KW-1185">Reference proteome</keyword>
<feature type="domain" description="Protein kinase" evidence="5">
    <location>
        <begin position="1"/>
        <end position="244"/>
    </location>
</feature>
<dbReference type="EC" id="4.6.1.2" evidence="1"/>
<accession>A0A9W9YTV1</accession>
<evidence type="ECO:0000313" key="7">
    <source>
        <dbReference type="Proteomes" id="UP001163046"/>
    </source>
</evidence>
<dbReference type="GO" id="GO:0004016">
    <property type="term" value="F:adenylate cyclase activity"/>
    <property type="evidence" value="ECO:0007669"/>
    <property type="project" value="TreeGrafter"/>
</dbReference>
<proteinExistence type="predicted"/>
<dbReference type="Gene3D" id="1.10.510.10">
    <property type="entry name" value="Transferase(Phosphotransferase) domain 1"/>
    <property type="match status" value="1"/>
</dbReference>
<dbReference type="PIRSF" id="PIRSF000654">
    <property type="entry name" value="Integrin-linked_kinase"/>
    <property type="match status" value="1"/>
</dbReference>
<dbReference type="InterPro" id="IPR050401">
    <property type="entry name" value="Cyclic_nucleotide_synthase"/>
</dbReference>
<evidence type="ECO:0000313" key="6">
    <source>
        <dbReference type="EMBL" id="KAJ7369361.1"/>
    </source>
</evidence>
<evidence type="ECO:0000259" key="5">
    <source>
        <dbReference type="PROSITE" id="PS50011"/>
    </source>
</evidence>
<dbReference type="GO" id="GO:0004383">
    <property type="term" value="F:guanylate cyclase activity"/>
    <property type="evidence" value="ECO:0007669"/>
    <property type="project" value="UniProtKB-EC"/>
</dbReference>
<dbReference type="SUPFAM" id="SSF56112">
    <property type="entry name" value="Protein kinase-like (PK-like)"/>
    <property type="match status" value="1"/>
</dbReference>
<protein>
    <recommendedName>
        <fullName evidence="1">guanylate cyclase</fullName>
        <ecNumber evidence="1">4.6.1.2</ecNumber>
    </recommendedName>
</protein>
<sequence>KKIPTQCLVETSNQYTFTNFGFYKENKVTVKQVGTKAIDLTKTTLLELKQMRDFRHENLVQFLEQTVDPPHICIVSTFCPRTLKDFLSCSDVKLDKTFVSSLVSDIIKGMVYLHSTELKYHGNLKSSNCLIDSRWTLKLTDYGLTSLRSKCNLGPKSSSEDLLWTAPELIRECYRERSRTGQSEEQRFLHNEIYESTKCDVYSFAIILQEFHTRKGPYSNDVNLNTQEIIRESENLKFLFSVLL</sequence>